<dbReference type="InParanoid" id="J4UIS6"/>
<accession>J4UIS6</accession>
<dbReference type="RefSeq" id="XP_008600792.1">
    <property type="nucleotide sequence ID" value="XM_008602570.1"/>
</dbReference>
<name>J4UIS6_BEAB2</name>
<evidence type="ECO:0000313" key="2">
    <source>
        <dbReference type="Proteomes" id="UP000002762"/>
    </source>
</evidence>
<dbReference type="Proteomes" id="UP000002762">
    <property type="component" value="Unassembled WGS sequence"/>
</dbReference>
<gene>
    <name evidence="1" type="ORF">BBA_07473</name>
</gene>
<proteinExistence type="predicted"/>
<sequence>MLLVYGRPLLDDSINESAKPFITPDFFLPHVNSRWWGWTHYAVAIPGLPEPYRYLNIMTFIGHAGILFMDNDHLCAPDARNTATVLATTAYGEAHHYEAYDTSTSCSFEEDGSRLAWGDDLAITNNFPIITITGRFSHMEIDLQIVVSEQASWFSRVPIYDHVCVLSSYRGTIRDRRGTTQISGIGSFEYARAISPQVLQSTPIPPHLKIPADFFTYQIVHLDEDTQLSLDCVTARGTIASKSAHLAGRQGHVRVYTDVDFEVFEYKKSRVTDPRGRTMRVPERLRWKVRDAGVEIISIIACVDTPLRFGLCRGYVGGYSFTGEWLGEAVKGSGYLEWVDVSDSD</sequence>
<dbReference type="AlphaFoldDB" id="J4UIS6"/>
<dbReference type="GeneID" id="19890485"/>
<dbReference type="InterPro" id="IPR046611">
    <property type="entry name" value="DUF6670"/>
</dbReference>
<protein>
    <submittedName>
        <fullName evidence="1">Uncharacterized protein</fullName>
    </submittedName>
</protein>
<dbReference type="HOGENOM" id="CLU_061504_1_0_1"/>
<organism evidence="1 2">
    <name type="scientific">Beauveria bassiana (strain ARSEF 2860)</name>
    <name type="common">White muscardine disease fungus</name>
    <name type="synonym">Tritirachium shiotae</name>
    <dbReference type="NCBI Taxonomy" id="655819"/>
    <lineage>
        <taxon>Eukaryota</taxon>
        <taxon>Fungi</taxon>
        <taxon>Dikarya</taxon>
        <taxon>Ascomycota</taxon>
        <taxon>Pezizomycotina</taxon>
        <taxon>Sordariomycetes</taxon>
        <taxon>Hypocreomycetidae</taxon>
        <taxon>Hypocreales</taxon>
        <taxon>Cordycipitaceae</taxon>
        <taxon>Beauveria</taxon>
    </lineage>
</organism>
<dbReference type="EMBL" id="JH725174">
    <property type="protein sequence ID" value="EJP63547.1"/>
    <property type="molecule type" value="Genomic_DNA"/>
</dbReference>
<evidence type="ECO:0000313" key="1">
    <source>
        <dbReference type="EMBL" id="EJP63547.1"/>
    </source>
</evidence>
<keyword evidence="2" id="KW-1185">Reference proteome</keyword>
<reference evidence="1 2" key="1">
    <citation type="journal article" date="2012" name="Sci. Rep.">
        <title>Genomic perspectives on the evolution of fungal entomopathogenicity in Beauveria bassiana.</title>
        <authorList>
            <person name="Xiao G."/>
            <person name="Ying S.H."/>
            <person name="Zheng P."/>
            <person name="Wang Z.L."/>
            <person name="Zhang S."/>
            <person name="Xie X.Q."/>
            <person name="Shang Y."/>
            <person name="St Leger R.J."/>
            <person name="Zhao G.P."/>
            <person name="Wang C."/>
            <person name="Feng M.G."/>
        </authorList>
    </citation>
    <scope>NUCLEOTIDE SEQUENCE [LARGE SCALE GENOMIC DNA]</scope>
    <source>
        <strain evidence="1 2">ARSEF 2860</strain>
    </source>
</reference>
<dbReference type="Pfam" id="PF20375">
    <property type="entry name" value="DUF6670"/>
    <property type="match status" value="1"/>
</dbReference>